<protein>
    <recommendedName>
        <fullName evidence="10">tRNA dimethylallyltransferase</fullName>
        <ecNumber evidence="10">2.5.1.75</ecNumber>
    </recommendedName>
    <alternativeName>
        <fullName evidence="10">Dimethylallyl diphosphate:tRNA dimethylallyltransferase</fullName>
        <shortName evidence="10">DMAPP:tRNA dimethylallyltransferase</shortName>
        <shortName evidence="10">DMATase</shortName>
    </alternativeName>
    <alternativeName>
        <fullName evidence="10">Isopentenyl-diphosphate:tRNA isopentenyltransferase</fullName>
        <shortName evidence="10">IPP transferase</shortName>
        <shortName evidence="10">IPPT</shortName>
        <shortName evidence="10">IPTase</shortName>
    </alternativeName>
</protein>
<sequence length="314" mass="36147">MDKVVAIVGATAVGKTALSFALAEKLKAPLISGDAYQVYKHMDIGTAKPTPEELRQFRHYFINILQPEQTYSAAQFCIQAKQYIAQYNEQHAIPIVVGGTGLYIQALLEGYEFGAPQSVPAIRTQVIQRIKHSNVATLKAHIYKHTQWEPKDWHELLANKNRLIRLLEAIELGQGKEFIHAGKASSSCYDAYVIGLSLPRSVLYERIEKRIDMMIQQGWIDEVRYLLQLGCDMESQAMKAIGYRELAAYIRHELSLEKAVMIIKKRTRQFAKRQITWFKRMPYIHWFAKETYGTESELIQDVMANLPWDLQERK</sequence>
<feature type="site" description="Interaction with substrate tRNA" evidence="10">
    <location>
        <position position="100"/>
    </location>
</feature>
<dbReference type="PANTHER" id="PTHR11088:SF60">
    <property type="entry name" value="TRNA DIMETHYLALLYLTRANSFERASE"/>
    <property type="match status" value="1"/>
</dbReference>
<keyword evidence="4 10" id="KW-0808">Transferase</keyword>
<feature type="site" description="Interaction with substrate tRNA" evidence="10">
    <location>
        <position position="123"/>
    </location>
</feature>
<dbReference type="Pfam" id="PF01715">
    <property type="entry name" value="IPPT"/>
    <property type="match status" value="1"/>
</dbReference>
<evidence type="ECO:0000256" key="1">
    <source>
        <dbReference type="ARBA" id="ARBA00001946"/>
    </source>
</evidence>
<evidence type="ECO:0000256" key="11">
    <source>
        <dbReference type="RuleBase" id="RU003783"/>
    </source>
</evidence>
<dbReference type="RefSeq" id="WP_062485771.1">
    <property type="nucleotide sequence ID" value="NZ_KQ960952.1"/>
</dbReference>
<dbReference type="GO" id="GO:0052381">
    <property type="term" value="F:tRNA dimethylallyltransferase activity"/>
    <property type="evidence" value="ECO:0007669"/>
    <property type="project" value="UniProtKB-UniRule"/>
</dbReference>
<evidence type="ECO:0000256" key="2">
    <source>
        <dbReference type="ARBA" id="ARBA00003213"/>
    </source>
</evidence>
<evidence type="ECO:0000256" key="3">
    <source>
        <dbReference type="ARBA" id="ARBA00005842"/>
    </source>
</evidence>
<dbReference type="Proteomes" id="UP000070160">
    <property type="component" value="Unassembled WGS sequence"/>
</dbReference>
<evidence type="ECO:0000256" key="7">
    <source>
        <dbReference type="ARBA" id="ARBA00022840"/>
    </source>
</evidence>
<reference evidence="15" key="1">
    <citation type="submission" date="2016-01" db="EMBL/GenBank/DDBJ databases">
        <authorList>
            <person name="Mitreva M."/>
            <person name="Pepin K.H."/>
            <person name="Mihindukulasuriya K.A."/>
            <person name="Fulton R."/>
            <person name="Fronick C."/>
            <person name="O'Laughlin M."/>
            <person name="Miner T."/>
            <person name="Herter B."/>
            <person name="Rosa B.A."/>
            <person name="Cordes M."/>
            <person name="Tomlinson C."/>
            <person name="Wollam A."/>
            <person name="Palsikar V.B."/>
            <person name="Mardis E.R."/>
            <person name="Wilson R.K."/>
        </authorList>
    </citation>
    <scope>NUCLEOTIDE SEQUENCE [LARGE SCALE GENOMIC DNA]</scope>
    <source>
        <strain evidence="15">KA00182</strain>
    </source>
</reference>
<keyword evidence="6 10" id="KW-0547">Nucleotide-binding</keyword>
<comment type="similarity">
    <text evidence="3 10 13">Belongs to the IPP transferase family.</text>
</comment>
<keyword evidence="8 10" id="KW-0460">Magnesium</keyword>
<comment type="subunit">
    <text evidence="10">Monomer.</text>
</comment>
<comment type="caution">
    <text evidence="10">Lacks conserved residue(s) required for the propagation of feature annotation.</text>
</comment>
<keyword evidence="5 10" id="KW-0819">tRNA processing</keyword>
<dbReference type="Gene3D" id="3.40.50.300">
    <property type="entry name" value="P-loop containing nucleotide triphosphate hydrolases"/>
    <property type="match status" value="1"/>
</dbReference>
<dbReference type="AlphaFoldDB" id="A0A134CEF4"/>
<feature type="binding site" evidence="10">
    <location>
        <begin position="11"/>
        <end position="16"/>
    </location>
    <ligand>
        <name>substrate</name>
    </ligand>
</feature>
<evidence type="ECO:0000256" key="4">
    <source>
        <dbReference type="ARBA" id="ARBA00022679"/>
    </source>
</evidence>
<name>A0A134CEF4_9FIRM</name>
<evidence type="ECO:0000256" key="9">
    <source>
        <dbReference type="ARBA" id="ARBA00049563"/>
    </source>
</evidence>
<proteinExistence type="inferred from homology"/>
<evidence type="ECO:0000256" key="6">
    <source>
        <dbReference type="ARBA" id="ARBA00022741"/>
    </source>
</evidence>
<dbReference type="EC" id="2.5.1.75" evidence="10"/>
<comment type="function">
    <text evidence="2 10 12">Catalyzes the transfer of a dimethylallyl group onto the adenine at position 37 in tRNAs that read codons beginning with uridine, leading to the formation of N6-(dimethylallyl)adenosine (i(6)A).</text>
</comment>
<dbReference type="InterPro" id="IPR039657">
    <property type="entry name" value="Dimethylallyltransferase"/>
</dbReference>
<dbReference type="SUPFAM" id="SSF52540">
    <property type="entry name" value="P-loop containing nucleoside triphosphate hydrolases"/>
    <property type="match status" value="2"/>
</dbReference>
<evidence type="ECO:0000256" key="12">
    <source>
        <dbReference type="RuleBase" id="RU003784"/>
    </source>
</evidence>
<organism evidence="14 15">
    <name type="scientific">Megasphaera hutchinsoni</name>
    <dbReference type="NCBI Taxonomy" id="1588748"/>
    <lineage>
        <taxon>Bacteria</taxon>
        <taxon>Bacillati</taxon>
        <taxon>Bacillota</taxon>
        <taxon>Negativicutes</taxon>
        <taxon>Veillonellales</taxon>
        <taxon>Veillonellaceae</taxon>
        <taxon>Megasphaera</taxon>
    </lineage>
</organism>
<dbReference type="NCBIfam" id="TIGR00174">
    <property type="entry name" value="miaA"/>
    <property type="match status" value="1"/>
</dbReference>
<dbReference type="GO" id="GO:0005524">
    <property type="term" value="F:ATP binding"/>
    <property type="evidence" value="ECO:0007669"/>
    <property type="project" value="UniProtKB-UniRule"/>
</dbReference>
<dbReference type="PATRIC" id="fig|1588748.3.peg.978"/>
<keyword evidence="15" id="KW-1185">Reference proteome</keyword>
<evidence type="ECO:0000313" key="15">
    <source>
        <dbReference type="Proteomes" id="UP000070160"/>
    </source>
</evidence>
<dbReference type="InterPro" id="IPR018022">
    <property type="entry name" value="IPT"/>
</dbReference>
<comment type="cofactor">
    <cofactor evidence="1 10">
        <name>Mg(2+)</name>
        <dbReference type="ChEBI" id="CHEBI:18420"/>
    </cofactor>
</comment>
<evidence type="ECO:0000256" key="10">
    <source>
        <dbReference type="HAMAP-Rule" id="MF_00185"/>
    </source>
</evidence>
<feature type="binding site" evidence="10">
    <location>
        <begin position="9"/>
        <end position="16"/>
    </location>
    <ligand>
        <name>ATP</name>
        <dbReference type="ChEBI" id="CHEBI:30616"/>
    </ligand>
</feature>
<dbReference type="STRING" id="1588748.HMPREF3182_01016"/>
<accession>A0A134CEF4</accession>
<dbReference type="InterPro" id="IPR027417">
    <property type="entry name" value="P-loop_NTPase"/>
</dbReference>
<gene>
    <name evidence="10" type="primary">miaA</name>
    <name evidence="14" type="ORF">HMPREF3182_01016</name>
</gene>
<dbReference type="PANTHER" id="PTHR11088">
    <property type="entry name" value="TRNA DIMETHYLALLYLTRANSFERASE"/>
    <property type="match status" value="1"/>
</dbReference>
<evidence type="ECO:0000256" key="8">
    <source>
        <dbReference type="ARBA" id="ARBA00022842"/>
    </source>
</evidence>
<keyword evidence="7 10" id="KW-0067">ATP-binding</keyword>
<dbReference type="GO" id="GO:0006400">
    <property type="term" value="P:tRNA modification"/>
    <property type="evidence" value="ECO:0007669"/>
    <property type="project" value="TreeGrafter"/>
</dbReference>
<evidence type="ECO:0000313" key="14">
    <source>
        <dbReference type="EMBL" id="KXB90596.1"/>
    </source>
</evidence>
<evidence type="ECO:0000256" key="5">
    <source>
        <dbReference type="ARBA" id="ARBA00022694"/>
    </source>
</evidence>
<comment type="catalytic activity">
    <reaction evidence="9 10 11">
        <text>adenosine(37) in tRNA + dimethylallyl diphosphate = N(6)-dimethylallyladenosine(37) in tRNA + diphosphate</text>
        <dbReference type="Rhea" id="RHEA:26482"/>
        <dbReference type="Rhea" id="RHEA-COMP:10162"/>
        <dbReference type="Rhea" id="RHEA-COMP:10375"/>
        <dbReference type="ChEBI" id="CHEBI:33019"/>
        <dbReference type="ChEBI" id="CHEBI:57623"/>
        <dbReference type="ChEBI" id="CHEBI:74411"/>
        <dbReference type="ChEBI" id="CHEBI:74415"/>
        <dbReference type="EC" id="2.5.1.75"/>
    </reaction>
</comment>
<comment type="caution">
    <text evidence="14">The sequence shown here is derived from an EMBL/GenBank/DDBJ whole genome shotgun (WGS) entry which is preliminary data.</text>
</comment>
<dbReference type="EMBL" id="LSDT01000044">
    <property type="protein sequence ID" value="KXB90596.1"/>
    <property type="molecule type" value="Genomic_DNA"/>
</dbReference>
<evidence type="ECO:0000256" key="13">
    <source>
        <dbReference type="RuleBase" id="RU003785"/>
    </source>
</evidence>
<dbReference type="HAMAP" id="MF_00185">
    <property type="entry name" value="IPP_trans"/>
    <property type="match status" value="1"/>
</dbReference>